<protein>
    <submittedName>
        <fullName evidence="1">Uncharacterized protein</fullName>
    </submittedName>
</protein>
<evidence type="ECO:0000313" key="2">
    <source>
        <dbReference type="Proteomes" id="UP000002035"/>
    </source>
</evidence>
<accession>C5FUT9</accession>
<dbReference type="AlphaFoldDB" id="C5FUT9"/>
<evidence type="ECO:0000313" key="1">
    <source>
        <dbReference type="EMBL" id="EEQ33673.1"/>
    </source>
</evidence>
<keyword evidence="2" id="KW-1185">Reference proteome</keyword>
<reference evidence="2" key="1">
    <citation type="journal article" date="2012" name="MBio">
        <title>Comparative genome analysis of Trichophyton rubrum and related dermatophytes reveals candidate genes involved in infection.</title>
        <authorList>
            <person name="Martinez D.A."/>
            <person name="Oliver B.G."/>
            <person name="Graeser Y."/>
            <person name="Goldberg J.M."/>
            <person name="Li W."/>
            <person name="Martinez-Rossi N.M."/>
            <person name="Monod M."/>
            <person name="Shelest E."/>
            <person name="Barton R.C."/>
            <person name="Birch E."/>
            <person name="Brakhage A.A."/>
            <person name="Chen Z."/>
            <person name="Gurr S.J."/>
            <person name="Heiman D."/>
            <person name="Heitman J."/>
            <person name="Kosti I."/>
            <person name="Rossi A."/>
            <person name="Saif S."/>
            <person name="Samalova M."/>
            <person name="Saunders C.W."/>
            <person name="Shea T."/>
            <person name="Summerbell R.C."/>
            <person name="Xu J."/>
            <person name="Young S."/>
            <person name="Zeng Q."/>
            <person name="Birren B.W."/>
            <person name="Cuomo C.A."/>
            <person name="White T.C."/>
        </authorList>
    </citation>
    <scope>NUCLEOTIDE SEQUENCE [LARGE SCALE GENOMIC DNA]</scope>
    <source>
        <strain evidence="2">ATCC MYA-4605 / CBS 113480</strain>
    </source>
</reference>
<name>C5FUT9_ARTOC</name>
<dbReference type="RefSeq" id="XP_002844528.1">
    <property type="nucleotide sequence ID" value="XM_002844482.1"/>
</dbReference>
<gene>
    <name evidence="1" type="ORF">MCYG_06492</name>
</gene>
<proteinExistence type="predicted"/>
<organism evidence="1 2">
    <name type="scientific">Arthroderma otae (strain ATCC MYA-4605 / CBS 113480)</name>
    <name type="common">Microsporum canis</name>
    <dbReference type="NCBI Taxonomy" id="554155"/>
    <lineage>
        <taxon>Eukaryota</taxon>
        <taxon>Fungi</taxon>
        <taxon>Dikarya</taxon>
        <taxon>Ascomycota</taxon>
        <taxon>Pezizomycotina</taxon>
        <taxon>Eurotiomycetes</taxon>
        <taxon>Eurotiomycetidae</taxon>
        <taxon>Onygenales</taxon>
        <taxon>Arthrodermataceae</taxon>
        <taxon>Microsporum</taxon>
    </lineage>
</organism>
<dbReference type="HOGENOM" id="CLU_1916585_0_0_1"/>
<dbReference type="GeneID" id="9222300"/>
<dbReference type="VEuPathDB" id="FungiDB:MCYG_06492"/>
<dbReference type="Proteomes" id="UP000002035">
    <property type="component" value="Unassembled WGS sequence"/>
</dbReference>
<dbReference type="EMBL" id="DS995706">
    <property type="protein sequence ID" value="EEQ33673.1"/>
    <property type="molecule type" value="Genomic_DNA"/>
</dbReference>
<sequence length="132" mass="14511">MAALVKCDGPLTLQPATLSPSRPGCTWLAPCVVPCFGARLETESQISTNRQQAVLLRSPNSILIEALPADSLVSGPYWSKAAPEVVFCPQKLFFSFRVKAVRFVLLHTPRLSSAGPYTRDYDKEGKYMPLAR</sequence>